<evidence type="ECO:0008006" key="4">
    <source>
        <dbReference type="Google" id="ProtNLM"/>
    </source>
</evidence>
<dbReference type="Gene3D" id="3.30.530.20">
    <property type="match status" value="1"/>
</dbReference>
<keyword evidence="1" id="KW-1133">Transmembrane helix</keyword>
<keyword evidence="1" id="KW-0472">Membrane</keyword>
<dbReference type="AlphaFoldDB" id="A0A926NK33"/>
<reference evidence="2" key="1">
    <citation type="submission" date="2020-09" db="EMBL/GenBank/DDBJ databases">
        <title>Novel species of Mucilaginibacter isolated from a glacier on the Tibetan Plateau.</title>
        <authorList>
            <person name="Liu Q."/>
            <person name="Xin Y.-H."/>
        </authorList>
    </citation>
    <scope>NUCLEOTIDE SEQUENCE</scope>
    <source>
        <strain evidence="2">ZB1P21</strain>
    </source>
</reference>
<organism evidence="2 3">
    <name type="scientific">Mucilaginibacter glaciei</name>
    <dbReference type="NCBI Taxonomy" id="2772109"/>
    <lineage>
        <taxon>Bacteria</taxon>
        <taxon>Pseudomonadati</taxon>
        <taxon>Bacteroidota</taxon>
        <taxon>Sphingobacteriia</taxon>
        <taxon>Sphingobacteriales</taxon>
        <taxon>Sphingobacteriaceae</taxon>
        <taxon>Mucilaginibacter</taxon>
    </lineage>
</organism>
<keyword evidence="3" id="KW-1185">Reference proteome</keyword>
<dbReference type="SUPFAM" id="SSF55961">
    <property type="entry name" value="Bet v1-like"/>
    <property type="match status" value="1"/>
</dbReference>
<dbReference type="EMBL" id="JACWMX010000004">
    <property type="protein sequence ID" value="MBD1393524.1"/>
    <property type="molecule type" value="Genomic_DNA"/>
</dbReference>
<dbReference type="InterPro" id="IPR023393">
    <property type="entry name" value="START-like_dom_sf"/>
</dbReference>
<evidence type="ECO:0000313" key="3">
    <source>
        <dbReference type="Proteomes" id="UP000619078"/>
    </source>
</evidence>
<sequence length="247" mass="27887">MATLLIFCLGLLTFAFEGIICIVMAAPIGLFFAWLGYLIGYEIVRSKTVSPSVVAILLIVSMPVISGFEYVQSRSDKEQLSTVTTRIIIKASPEAVWKNVIQFPQLSPPSELIFNAGIAYPINAKIDGVGVGAIRRCNFSTGSFIEPITVWQQPHLLKFDVDEQPETMKELSFYDLHPNHIHGYFISKHGQFNINRLKNGSTLLEGTTWYYNKIKPVAYWNIWCDFIIHKIHERVLAHIKVEAEKAA</sequence>
<dbReference type="Proteomes" id="UP000619078">
    <property type="component" value="Unassembled WGS sequence"/>
</dbReference>
<dbReference type="RefSeq" id="WP_191163270.1">
    <property type="nucleotide sequence ID" value="NZ_JACWMX010000004.1"/>
</dbReference>
<evidence type="ECO:0000313" key="2">
    <source>
        <dbReference type="EMBL" id="MBD1393524.1"/>
    </source>
</evidence>
<gene>
    <name evidence="2" type="ORF">IDJ76_10475</name>
</gene>
<protein>
    <recommendedName>
        <fullName evidence="4">SRPBCC family protein</fullName>
    </recommendedName>
</protein>
<keyword evidence="1" id="KW-0812">Transmembrane</keyword>
<name>A0A926NK33_9SPHI</name>
<evidence type="ECO:0000256" key="1">
    <source>
        <dbReference type="SAM" id="Phobius"/>
    </source>
</evidence>
<feature type="transmembrane region" description="Helical" evidence="1">
    <location>
        <begin position="49"/>
        <end position="71"/>
    </location>
</feature>
<comment type="caution">
    <text evidence="2">The sequence shown here is derived from an EMBL/GenBank/DDBJ whole genome shotgun (WGS) entry which is preliminary data.</text>
</comment>
<accession>A0A926NK33</accession>
<proteinExistence type="predicted"/>